<dbReference type="PANTHER" id="PTHR11644">
    <property type="entry name" value="CYTIDINE DEAMINASE"/>
    <property type="match status" value="1"/>
</dbReference>
<dbReference type="STRING" id="35623.Aocu_05300"/>
<evidence type="ECO:0000259" key="16">
    <source>
        <dbReference type="PROSITE" id="PS51747"/>
    </source>
</evidence>
<dbReference type="InterPro" id="IPR016192">
    <property type="entry name" value="APOBEC/CMP_deaminase_Zn-bd"/>
</dbReference>
<dbReference type="PROSITE" id="PS51747">
    <property type="entry name" value="CYT_DCMP_DEAMINASES_2"/>
    <property type="match status" value="1"/>
</dbReference>
<evidence type="ECO:0000256" key="4">
    <source>
        <dbReference type="ARBA" id="ARBA00012783"/>
    </source>
</evidence>
<dbReference type="Proteomes" id="UP000032434">
    <property type="component" value="Chromosome 1"/>
</dbReference>
<feature type="domain" description="CMP/dCMP-type deaminase" evidence="16">
    <location>
        <begin position="1"/>
        <end position="126"/>
    </location>
</feature>
<dbReference type="KEGG" id="aoc:Aocu_05300"/>
<dbReference type="InterPro" id="IPR050202">
    <property type="entry name" value="Cyt/Deoxycyt_deaminase"/>
</dbReference>
<dbReference type="PANTHER" id="PTHR11644:SF2">
    <property type="entry name" value="CYTIDINE DEAMINASE"/>
    <property type="match status" value="1"/>
</dbReference>
<dbReference type="GO" id="GO:0005829">
    <property type="term" value="C:cytosol"/>
    <property type="evidence" value="ECO:0007669"/>
    <property type="project" value="TreeGrafter"/>
</dbReference>
<comment type="catalytic activity">
    <reaction evidence="11 15">
        <text>cytidine + H2O + H(+) = uridine + NH4(+)</text>
        <dbReference type="Rhea" id="RHEA:16069"/>
        <dbReference type="ChEBI" id="CHEBI:15377"/>
        <dbReference type="ChEBI" id="CHEBI:15378"/>
        <dbReference type="ChEBI" id="CHEBI:16704"/>
        <dbReference type="ChEBI" id="CHEBI:17562"/>
        <dbReference type="ChEBI" id="CHEBI:28938"/>
        <dbReference type="EC" id="3.5.4.5"/>
    </reaction>
</comment>
<evidence type="ECO:0000256" key="9">
    <source>
        <dbReference type="ARBA" id="ARBA00032005"/>
    </source>
</evidence>
<comment type="similarity">
    <text evidence="3 15">Belongs to the cytidine and deoxycytidylate deaminase family.</text>
</comment>
<reference evidence="18" key="1">
    <citation type="submission" date="2014-05" db="EMBL/GenBank/DDBJ databases">
        <authorList>
            <person name="Kube M."/>
        </authorList>
    </citation>
    <scope>NUCLEOTIDE SEQUENCE [LARGE SCALE GENOMIC DNA]</scope>
</reference>
<dbReference type="AlphaFoldDB" id="A0A061A9Q7"/>
<sequence length="130" mass="14215">MNIEEAKKAQSKAYVPYSHFKVGAAILLKDGTYVHGANIENGSYGLTSCAERNALYSLISQGYKKEDIVEITVIGDSKHPISPCGACRQVMSELLPKDAPIYLTNAKGDSLKMSVKELLPYGFDLDEDRA</sequence>
<evidence type="ECO:0000256" key="13">
    <source>
        <dbReference type="PIRSR" id="PIRSR606262-2"/>
    </source>
</evidence>
<evidence type="ECO:0000256" key="10">
    <source>
        <dbReference type="ARBA" id="ARBA00049252"/>
    </source>
</evidence>
<accession>A0A061A9Q7</accession>
<evidence type="ECO:0000313" key="18">
    <source>
        <dbReference type="Proteomes" id="UP000032434"/>
    </source>
</evidence>
<dbReference type="PATRIC" id="fig|35623.3.peg.531"/>
<dbReference type="InParanoid" id="A0A061A9Q7"/>
<dbReference type="FunCoup" id="A0A061A9Q7">
    <property type="interactions" value="74"/>
</dbReference>
<dbReference type="GO" id="GO:0042802">
    <property type="term" value="F:identical protein binding"/>
    <property type="evidence" value="ECO:0007669"/>
    <property type="project" value="UniProtKB-ARBA"/>
</dbReference>
<dbReference type="EC" id="3.5.4.5" evidence="4 15"/>
<dbReference type="OrthoDB" id="9795347at2"/>
<evidence type="ECO:0000256" key="5">
    <source>
        <dbReference type="ARBA" id="ARBA00018266"/>
    </source>
</evidence>
<dbReference type="GO" id="GO:0055086">
    <property type="term" value="P:nucleobase-containing small molecule metabolic process"/>
    <property type="evidence" value="ECO:0007669"/>
    <property type="project" value="UniProtKB-ARBA"/>
</dbReference>
<dbReference type="InterPro" id="IPR006262">
    <property type="entry name" value="Cyt_deam_tetra"/>
</dbReference>
<comment type="catalytic activity">
    <reaction evidence="10 15">
        <text>2'-deoxycytidine + H2O + H(+) = 2'-deoxyuridine + NH4(+)</text>
        <dbReference type="Rhea" id="RHEA:13433"/>
        <dbReference type="ChEBI" id="CHEBI:15377"/>
        <dbReference type="ChEBI" id="CHEBI:15378"/>
        <dbReference type="ChEBI" id="CHEBI:15698"/>
        <dbReference type="ChEBI" id="CHEBI:16450"/>
        <dbReference type="ChEBI" id="CHEBI:28938"/>
        <dbReference type="EC" id="3.5.4.5"/>
    </reaction>
</comment>
<evidence type="ECO:0000256" key="15">
    <source>
        <dbReference type="RuleBase" id="RU364006"/>
    </source>
</evidence>
<evidence type="ECO:0000256" key="6">
    <source>
        <dbReference type="ARBA" id="ARBA00022723"/>
    </source>
</evidence>
<keyword evidence="18" id="KW-1185">Reference proteome</keyword>
<dbReference type="Pfam" id="PF00383">
    <property type="entry name" value="dCMP_cyt_deam_1"/>
    <property type="match status" value="1"/>
</dbReference>
<evidence type="ECO:0000256" key="14">
    <source>
        <dbReference type="PIRSR" id="PIRSR606262-3"/>
    </source>
</evidence>
<dbReference type="PROSITE" id="PS00903">
    <property type="entry name" value="CYT_DCMP_DEAMINASES_1"/>
    <property type="match status" value="1"/>
</dbReference>
<evidence type="ECO:0000313" key="17">
    <source>
        <dbReference type="EMBL" id="CDR30603.1"/>
    </source>
</evidence>
<dbReference type="Gene3D" id="3.40.140.10">
    <property type="entry name" value="Cytidine Deaminase, domain 2"/>
    <property type="match status" value="1"/>
</dbReference>
<evidence type="ECO:0000256" key="11">
    <source>
        <dbReference type="ARBA" id="ARBA00049558"/>
    </source>
</evidence>
<comment type="cofactor">
    <cofactor evidence="1 14 15">
        <name>Zn(2+)</name>
        <dbReference type="ChEBI" id="CHEBI:29105"/>
    </cofactor>
</comment>
<dbReference type="GO" id="GO:0008270">
    <property type="term" value="F:zinc ion binding"/>
    <property type="evidence" value="ECO:0007669"/>
    <property type="project" value="UniProtKB-UniRule"/>
</dbReference>
<dbReference type="NCBIfam" id="TIGR01354">
    <property type="entry name" value="cyt_deam_tetra"/>
    <property type="match status" value="1"/>
</dbReference>
<evidence type="ECO:0000256" key="1">
    <source>
        <dbReference type="ARBA" id="ARBA00001947"/>
    </source>
</evidence>
<dbReference type="HOGENOM" id="CLU_097262_0_1_14"/>
<feature type="binding site" evidence="14">
    <location>
        <position position="87"/>
    </location>
    <ligand>
        <name>Zn(2+)</name>
        <dbReference type="ChEBI" id="CHEBI:29105"/>
        <note>catalytic</note>
    </ligand>
</feature>
<keyword evidence="8 14" id="KW-0862">Zinc</keyword>
<dbReference type="InterPro" id="IPR002125">
    <property type="entry name" value="CMP_dCMP_dom"/>
</dbReference>
<dbReference type="GO" id="GO:0072527">
    <property type="term" value="P:pyrimidine-containing compound metabolic process"/>
    <property type="evidence" value="ECO:0007669"/>
    <property type="project" value="UniProtKB-ARBA"/>
</dbReference>
<evidence type="ECO:0000256" key="3">
    <source>
        <dbReference type="ARBA" id="ARBA00006576"/>
    </source>
</evidence>
<evidence type="ECO:0000256" key="8">
    <source>
        <dbReference type="ARBA" id="ARBA00022833"/>
    </source>
</evidence>
<feature type="binding site" evidence="13">
    <location>
        <begin position="38"/>
        <end position="44"/>
    </location>
    <ligand>
        <name>substrate</name>
    </ligand>
</feature>
<dbReference type="FunFam" id="3.40.140.10:FF:000008">
    <property type="entry name" value="Cytidine deaminase"/>
    <property type="match status" value="1"/>
</dbReference>
<dbReference type="GO" id="GO:0004126">
    <property type="term" value="F:cytidine deaminase activity"/>
    <property type="evidence" value="ECO:0007669"/>
    <property type="project" value="UniProtKB-UniRule"/>
</dbReference>
<evidence type="ECO:0000256" key="12">
    <source>
        <dbReference type="PIRSR" id="PIRSR606262-1"/>
    </source>
</evidence>
<gene>
    <name evidence="17" type="primary">cdd</name>
    <name evidence="17" type="ORF">Aocu_05300</name>
</gene>
<organism evidence="17 18">
    <name type="scientific">Acholeplasma oculi</name>
    <dbReference type="NCBI Taxonomy" id="35623"/>
    <lineage>
        <taxon>Bacteria</taxon>
        <taxon>Bacillati</taxon>
        <taxon>Mycoplasmatota</taxon>
        <taxon>Mollicutes</taxon>
        <taxon>Acholeplasmatales</taxon>
        <taxon>Acholeplasmataceae</taxon>
        <taxon>Acholeplasma</taxon>
    </lineage>
</organism>
<dbReference type="NCBIfam" id="NF004064">
    <property type="entry name" value="PRK05578.1"/>
    <property type="match status" value="1"/>
</dbReference>
<keyword evidence="7 15" id="KW-0378">Hydrolase</keyword>
<feature type="active site" description="Proton donor" evidence="12">
    <location>
        <position position="51"/>
    </location>
</feature>
<dbReference type="SUPFAM" id="SSF53927">
    <property type="entry name" value="Cytidine deaminase-like"/>
    <property type="match status" value="1"/>
</dbReference>
<keyword evidence="6 14" id="KW-0479">Metal-binding</keyword>
<dbReference type="CDD" id="cd01283">
    <property type="entry name" value="cytidine_deaminase"/>
    <property type="match status" value="1"/>
</dbReference>
<feature type="binding site" evidence="14">
    <location>
        <position position="84"/>
    </location>
    <ligand>
        <name>Zn(2+)</name>
        <dbReference type="ChEBI" id="CHEBI:29105"/>
        <note>catalytic</note>
    </ligand>
</feature>
<feature type="binding site" evidence="14">
    <location>
        <position position="49"/>
    </location>
    <ligand>
        <name>Zn(2+)</name>
        <dbReference type="ChEBI" id="CHEBI:29105"/>
        <note>catalytic</note>
    </ligand>
</feature>
<comment type="function">
    <text evidence="2 15">This enzyme scavenges exogenous and endogenous cytidine and 2'-deoxycytidine for UMP synthesis.</text>
</comment>
<proteinExistence type="inferred from homology"/>
<evidence type="ECO:0000256" key="2">
    <source>
        <dbReference type="ARBA" id="ARBA00003949"/>
    </source>
</evidence>
<evidence type="ECO:0000256" key="7">
    <source>
        <dbReference type="ARBA" id="ARBA00022801"/>
    </source>
</evidence>
<protein>
    <recommendedName>
        <fullName evidence="5 15">Cytidine deaminase</fullName>
        <ecNumber evidence="4 15">3.5.4.5</ecNumber>
    </recommendedName>
    <alternativeName>
        <fullName evidence="9 15">Cytidine aminohydrolase</fullName>
    </alternativeName>
</protein>
<dbReference type="RefSeq" id="WP_045749134.1">
    <property type="nucleotide sequence ID" value="NZ_FUZK01000003.1"/>
</dbReference>
<dbReference type="InterPro" id="IPR016193">
    <property type="entry name" value="Cytidine_deaminase-like"/>
</dbReference>
<name>A0A061A9Q7_9MOLU</name>
<dbReference type="EMBL" id="LK028559">
    <property type="protein sequence ID" value="CDR30603.1"/>
    <property type="molecule type" value="Genomic_DNA"/>
</dbReference>